<comment type="function">
    <text evidence="1">Involved in the transposition of the insertion sequence.</text>
</comment>
<feature type="domain" description="Integrase catalytic" evidence="3">
    <location>
        <begin position="245"/>
        <end position="411"/>
    </location>
</feature>
<dbReference type="Pfam" id="PF13276">
    <property type="entry name" value="HTH_21"/>
    <property type="match status" value="1"/>
</dbReference>
<protein>
    <submittedName>
        <fullName evidence="4">IS3 family transposase</fullName>
    </submittedName>
</protein>
<organism evidence="4 5">
    <name type="scientific">Blastococcus saxobsidens</name>
    <dbReference type="NCBI Taxonomy" id="138336"/>
    <lineage>
        <taxon>Bacteria</taxon>
        <taxon>Bacillati</taxon>
        <taxon>Actinomycetota</taxon>
        <taxon>Actinomycetes</taxon>
        <taxon>Geodermatophilales</taxon>
        <taxon>Geodermatophilaceae</taxon>
        <taxon>Blastococcus</taxon>
    </lineage>
</organism>
<reference evidence="4 5" key="1">
    <citation type="submission" date="2019-12" db="EMBL/GenBank/DDBJ databases">
        <title>the WGS of Blastococcus saxobsidens 67B17.</title>
        <authorList>
            <person name="Jiang Z."/>
        </authorList>
    </citation>
    <scope>NUCLEOTIDE SEQUENCE [LARGE SCALE GENOMIC DNA]</scope>
    <source>
        <strain evidence="4 5">67B17</strain>
    </source>
</reference>
<dbReference type="EMBL" id="JAAGWG010000065">
    <property type="protein sequence ID" value="NEK87958.1"/>
    <property type="molecule type" value="Genomic_DNA"/>
</dbReference>
<dbReference type="InterPro" id="IPR050900">
    <property type="entry name" value="Transposase_IS3/IS150/IS904"/>
</dbReference>
<evidence type="ECO:0000259" key="3">
    <source>
        <dbReference type="PROSITE" id="PS50994"/>
    </source>
</evidence>
<dbReference type="GO" id="GO:0003676">
    <property type="term" value="F:nucleic acid binding"/>
    <property type="evidence" value="ECO:0007669"/>
    <property type="project" value="InterPro"/>
</dbReference>
<feature type="coiled-coil region" evidence="2">
    <location>
        <begin position="68"/>
        <end position="95"/>
    </location>
</feature>
<dbReference type="PANTHER" id="PTHR46889">
    <property type="entry name" value="TRANSPOSASE INSF FOR INSERTION SEQUENCE IS3B-RELATED"/>
    <property type="match status" value="1"/>
</dbReference>
<evidence type="ECO:0000256" key="2">
    <source>
        <dbReference type="SAM" id="Coils"/>
    </source>
</evidence>
<dbReference type="InterPro" id="IPR001584">
    <property type="entry name" value="Integrase_cat-core"/>
</dbReference>
<dbReference type="InterPro" id="IPR048020">
    <property type="entry name" value="Transpos_IS3"/>
</dbReference>
<dbReference type="SUPFAM" id="SSF46689">
    <property type="entry name" value="Homeodomain-like"/>
    <property type="match status" value="1"/>
</dbReference>
<dbReference type="Proteomes" id="UP000479241">
    <property type="component" value="Unassembled WGS sequence"/>
</dbReference>
<dbReference type="Gene3D" id="1.10.10.10">
    <property type="entry name" value="Winged helix-like DNA-binding domain superfamily/Winged helix DNA-binding domain"/>
    <property type="match status" value="1"/>
</dbReference>
<proteinExistence type="predicted"/>
<dbReference type="InterPro" id="IPR009057">
    <property type="entry name" value="Homeodomain-like_sf"/>
</dbReference>
<gene>
    <name evidence="4" type="ORF">GCU60_19660</name>
</gene>
<dbReference type="SUPFAM" id="SSF53098">
    <property type="entry name" value="Ribonuclease H-like"/>
    <property type="match status" value="1"/>
</dbReference>
<dbReference type="Gene3D" id="3.30.420.10">
    <property type="entry name" value="Ribonuclease H-like superfamily/Ribonuclease H"/>
    <property type="match status" value="1"/>
</dbReference>
<dbReference type="NCBIfam" id="NF033516">
    <property type="entry name" value="transpos_IS3"/>
    <property type="match status" value="1"/>
</dbReference>
<evidence type="ECO:0000256" key="1">
    <source>
        <dbReference type="ARBA" id="ARBA00002286"/>
    </source>
</evidence>
<dbReference type="InterPro" id="IPR012337">
    <property type="entry name" value="RNaseH-like_sf"/>
</dbReference>
<dbReference type="InterPro" id="IPR036388">
    <property type="entry name" value="WH-like_DNA-bd_sf"/>
</dbReference>
<accession>A0A6L9W7C0</accession>
<dbReference type="RefSeq" id="WP_163208329.1">
    <property type="nucleotide sequence ID" value="NZ_JAAGWG010000065.1"/>
</dbReference>
<evidence type="ECO:0000313" key="5">
    <source>
        <dbReference type="Proteomes" id="UP000479241"/>
    </source>
</evidence>
<dbReference type="PROSITE" id="PS50994">
    <property type="entry name" value="INTEGRASE"/>
    <property type="match status" value="1"/>
</dbReference>
<dbReference type="InterPro" id="IPR025948">
    <property type="entry name" value="HTH-like_dom"/>
</dbReference>
<comment type="caution">
    <text evidence="4">The sequence shown here is derived from an EMBL/GenBank/DDBJ whole genome shotgun (WGS) entry which is preliminary data.</text>
</comment>
<sequence>MAGSSTTRYSAELRERAVRMVAEVRSDHDSDWAAMGRVAELLGIGTAETVRKWCRQAEVDGGARPGVTSEESAELKRLKRENAELKRANAILKAASGFLRGRARPAIPLIVKFIDAHVGERPEGLRWGVETICGQLTELGAKIAPATYYEHRSRIPSARAVRDAALRVEVARVHADNYGVYGARKVWLALNRERAAGAPPIARCTVERLMSDLGLTGVVRGKVKRTTIANPAAARPADLVERQFAPLAPDRLWVADFTYVSTWAGWVYVAFVIDAYARRIIGWRSATTMTAQLVLDALEHAVWTRGREGRDVTGVVAHHDHGSQYTSVAYSERLAADGIRPSMGVVGSSYDNALAETINGLYKTELIKARGPWRSVDQVEVATAEWVDWFNHRRLYQYCGDMPPVQMEAAHYAQQPTLTTAGVTDS</sequence>
<dbReference type="Pfam" id="PF00665">
    <property type="entry name" value="rve"/>
    <property type="match status" value="1"/>
</dbReference>
<dbReference type="GO" id="GO:0015074">
    <property type="term" value="P:DNA integration"/>
    <property type="evidence" value="ECO:0007669"/>
    <property type="project" value="InterPro"/>
</dbReference>
<dbReference type="InterPro" id="IPR036397">
    <property type="entry name" value="RNaseH_sf"/>
</dbReference>
<keyword evidence="2" id="KW-0175">Coiled coil</keyword>
<dbReference type="AlphaFoldDB" id="A0A6L9W7C0"/>
<dbReference type="PANTHER" id="PTHR46889:SF4">
    <property type="entry name" value="TRANSPOSASE INSO FOR INSERTION SEQUENCE ELEMENT IS911B-RELATED"/>
    <property type="match status" value="1"/>
</dbReference>
<name>A0A6L9W7C0_9ACTN</name>
<dbReference type="Pfam" id="PF13333">
    <property type="entry name" value="rve_2"/>
    <property type="match status" value="1"/>
</dbReference>
<evidence type="ECO:0000313" key="4">
    <source>
        <dbReference type="EMBL" id="NEK87958.1"/>
    </source>
</evidence>